<dbReference type="AlphaFoldDB" id="A0A9N9KEC0"/>
<protein>
    <submittedName>
        <fullName evidence="1">3113_t:CDS:1</fullName>
    </submittedName>
</protein>
<dbReference type="EMBL" id="CAJVPY010061580">
    <property type="protein sequence ID" value="CAG8822070.1"/>
    <property type="molecule type" value="Genomic_DNA"/>
</dbReference>
<gene>
    <name evidence="1" type="ORF">DERYTH_LOCUS27237</name>
</gene>
<dbReference type="Proteomes" id="UP000789405">
    <property type="component" value="Unassembled WGS sequence"/>
</dbReference>
<proteinExistence type="predicted"/>
<evidence type="ECO:0000313" key="2">
    <source>
        <dbReference type="Proteomes" id="UP000789405"/>
    </source>
</evidence>
<reference evidence="1" key="1">
    <citation type="submission" date="2021-06" db="EMBL/GenBank/DDBJ databases">
        <authorList>
            <person name="Kallberg Y."/>
            <person name="Tangrot J."/>
            <person name="Rosling A."/>
        </authorList>
    </citation>
    <scope>NUCLEOTIDE SEQUENCE</scope>
    <source>
        <strain evidence="1">MA453B</strain>
    </source>
</reference>
<organism evidence="1 2">
    <name type="scientific">Dentiscutata erythropus</name>
    <dbReference type="NCBI Taxonomy" id="1348616"/>
    <lineage>
        <taxon>Eukaryota</taxon>
        <taxon>Fungi</taxon>
        <taxon>Fungi incertae sedis</taxon>
        <taxon>Mucoromycota</taxon>
        <taxon>Glomeromycotina</taxon>
        <taxon>Glomeromycetes</taxon>
        <taxon>Diversisporales</taxon>
        <taxon>Gigasporaceae</taxon>
        <taxon>Dentiscutata</taxon>
    </lineage>
</organism>
<comment type="caution">
    <text evidence="1">The sequence shown here is derived from an EMBL/GenBank/DDBJ whole genome shotgun (WGS) entry which is preliminary data.</text>
</comment>
<feature type="non-terminal residue" evidence="1">
    <location>
        <position position="59"/>
    </location>
</feature>
<feature type="non-terminal residue" evidence="1">
    <location>
        <position position="1"/>
    </location>
</feature>
<accession>A0A9N9KEC0</accession>
<name>A0A9N9KEC0_9GLOM</name>
<keyword evidence="2" id="KW-1185">Reference proteome</keyword>
<sequence>VYETFKKWKDDKNIYFGLSNKKTNQVMSCMSESYNSENIYKSKIYNITTHQLTTEEIYK</sequence>
<evidence type="ECO:0000313" key="1">
    <source>
        <dbReference type="EMBL" id="CAG8822070.1"/>
    </source>
</evidence>